<dbReference type="Proteomes" id="UP001732780">
    <property type="component" value="Chromosome 12"/>
</dbReference>
<sequence>MPVSSQPMVYWTERKGPFSAVLGGRTAEVLRSGRPILESGSNGSEKNPGQFPEAHWWHASLPEAWLGPAVRATSRGKGKGGHLAFGSPGGGGEAPSSCQLFVVFPTGRSLFPTSARPLDSRSFRKGRTPLSTGIARGTHRAPLPTSLWPGNCAKVGPALQGAMENSGCCEAPKKLGLSFSIEEILRRPAERSDVARPEGAGGQGPGRAAAADSGPERPPQDQPQEERKSKRRVRTTFTTEQLHELEKIFHFTHYPDVHIRNQLAARIKLPEARVQIWFQNQRAKWRKQEKTGSLGASQQLSEADLAPPTNPDVAGPMLLPAARPRLAPPTGCYPPAQGQLAPAWIPARMALLPFHPWEAQPLLGPVNQQICIPALCLFPPPHPKWGRLCATFIQEPDILSPVELLSYPGEGRWPRPRGINLTIFQR</sequence>
<keyword evidence="2" id="KW-0371">Homeobox</keyword>
<dbReference type="RefSeq" id="XP_074230581.1">
    <property type="nucleotide sequence ID" value="XM_074374480.1"/>
</dbReference>
<evidence type="ECO:0000313" key="1">
    <source>
        <dbReference type="Proteomes" id="UP001732780"/>
    </source>
</evidence>
<reference evidence="2" key="1">
    <citation type="submission" date="2025-08" db="UniProtKB">
        <authorList>
            <consortium name="RefSeq"/>
        </authorList>
    </citation>
    <scope>IDENTIFICATION</scope>
    <source>
        <tissue evidence="2">Blood</tissue>
    </source>
</reference>
<gene>
    <name evidence="2" type="primary">ISX</name>
</gene>
<protein>
    <submittedName>
        <fullName evidence="2">LOW QUALITY PROTEIN: intestine-specific homeobox</fullName>
    </submittedName>
</protein>
<keyword evidence="2" id="KW-0238">DNA-binding</keyword>
<proteinExistence type="predicted"/>
<accession>A0AC58R7S3</accession>
<name>A0AC58R7S3_CAMBA</name>
<organism evidence="1 2">
    <name type="scientific">Camelus bactrianus</name>
    <name type="common">Bactrian camel</name>
    <dbReference type="NCBI Taxonomy" id="9837"/>
    <lineage>
        <taxon>Eukaryota</taxon>
        <taxon>Metazoa</taxon>
        <taxon>Chordata</taxon>
        <taxon>Craniata</taxon>
        <taxon>Vertebrata</taxon>
        <taxon>Euteleostomi</taxon>
        <taxon>Mammalia</taxon>
        <taxon>Eutheria</taxon>
        <taxon>Laurasiatheria</taxon>
        <taxon>Artiodactyla</taxon>
        <taxon>Tylopoda</taxon>
        <taxon>Camelidae</taxon>
        <taxon>Camelus</taxon>
    </lineage>
</organism>
<keyword evidence="1" id="KW-1185">Reference proteome</keyword>
<evidence type="ECO:0000313" key="2">
    <source>
        <dbReference type="RefSeq" id="XP_074230581.1"/>
    </source>
</evidence>